<sequence length="317" mass="35635">MQCKKTIEKTIVQRRHLPRANLNLGESVSTGEPRRGQGSITHALIYCRCCSSMCHPNEFFTYGDCVLATTTFERRSSSTLVRSRNREDRGQEQEPNAASGSRVSRPGEARAGRSALSYSYAGRAGRAPRAGVRARSGPLRGLASYVRVNQRVCTSRPEVRVANGGRRAHFFGDRDHLKYSRDVKVDGPIPFSRPSASYQWIRPELKFSRDFLSRGVRSRDACGVVTRRRHRHAIGRVRRSRQNLRAIDNAPVGPRSFSRPCGRTLPAFARVDTECVPSSLIFEDFAVNLVPVFNSEPDTVPNFDPDHVLESQFRTLF</sequence>
<organism evidence="2 3">
    <name type="scientific">Eumeta variegata</name>
    <name type="common">Bagworm moth</name>
    <name type="synonym">Eumeta japonica</name>
    <dbReference type="NCBI Taxonomy" id="151549"/>
    <lineage>
        <taxon>Eukaryota</taxon>
        <taxon>Metazoa</taxon>
        <taxon>Ecdysozoa</taxon>
        <taxon>Arthropoda</taxon>
        <taxon>Hexapoda</taxon>
        <taxon>Insecta</taxon>
        <taxon>Pterygota</taxon>
        <taxon>Neoptera</taxon>
        <taxon>Endopterygota</taxon>
        <taxon>Lepidoptera</taxon>
        <taxon>Glossata</taxon>
        <taxon>Ditrysia</taxon>
        <taxon>Tineoidea</taxon>
        <taxon>Psychidae</taxon>
        <taxon>Oiketicinae</taxon>
        <taxon>Eumeta</taxon>
    </lineage>
</organism>
<evidence type="ECO:0000313" key="2">
    <source>
        <dbReference type="EMBL" id="GBP13228.1"/>
    </source>
</evidence>
<accession>A0A4C1TIL5</accession>
<proteinExistence type="predicted"/>
<keyword evidence="3" id="KW-1185">Reference proteome</keyword>
<reference evidence="2 3" key="1">
    <citation type="journal article" date="2019" name="Commun. Biol.">
        <title>The bagworm genome reveals a unique fibroin gene that provides high tensile strength.</title>
        <authorList>
            <person name="Kono N."/>
            <person name="Nakamura H."/>
            <person name="Ohtoshi R."/>
            <person name="Tomita M."/>
            <person name="Numata K."/>
            <person name="Arakawa K."/>
        </authorList>
    </citation>
    <scope>NUCLEOTIDE SEQUENCE [LARGE SCALE GENOMIC DNA]</scope>
</reference>
<feature type="compositionally biased region" description="Polar residues" evidence="1">
    <location>
        <begin position="93"/>
        <end position="102"/>
    </location>
</feature>
<gene>
    <name evidence="2" type="ORF">EVAR_93176_1</name>
</gene>
<name>A0A4C1TIL5_EUMVA</name>
<evidence type="ECO:0000256" key="1">
    <source>
        <dbReference type="SAM" id="MobiDB-lite"/>
    </source>
</evidence>
<protein>
    <submittedName>
        <fullName evidence="2">Uncharacterized protein</fullName>
    </submittedName>
</protein>
<feature type="region of interest" description="Disordered" evidence="1">
    <location>
        <begin position="76"/>
        <end position="110"/>
    </location>
</feature>
<dbReference type="AlphaFoldDB" id="A0A4C1TIL5"/>
<comment type="caution">
    <text evidence="2">The sequence shown here is derived from an EMBL/GenBank/DDBJ whole genome shotgun (WGS) entry which is preliminary data.</text>
</comment>
<evidence type="ECO:0000313" key="3">
    <source>
        <dbReference type="Proteomes" id="UP000299102"/>
    </source>
</evidence>
<dbReference type="Proteomes" id="UP000299102">
    <property type="component" value="Unassembled WGS sequence"/>
</dbReference>
<dbReference type="EMBL" id="BGZK01000055">
    <property type="protein sequence ID" value="GBP13228.1"/>
    <property type="molecule type" value="Genomic_DNA"/>
</dbReference>